<name>A0A0T6BB11_9SCAR</name>
<evidence type="ECO:0000259" key="1">
    <source>
        <dbReference type="SMART" id="SM00703"/>
    </source>
</evidence>
<dbReference type="OrthoDB" id="4794873at2759"/>
<sequence>TYQASASILINYLISKAAPINLNGLQGVSDECQKSHKVFIEDLNNFKYWALQMYDATAKLPSGLLHGNILQFGDFDLCMKSSNPVHKIYGQYCLANIQFEVPSSVYLAAIYI</sequence>
<feature type="non-terminal residue" evidence="2">
    <location>
        <position position="1"/>
    </location>
</feature>
<dbReference type="Pfam" id="PF20146">
    <property type="entry name" value="NRF"/>
    <property type="match status" value="1"/>
</dbReference>
<dbReference type="PANTHER" id="PTHR11161">
    <property type="entry name" value="O-ACYLTRANSFERASE"/>
    <property type="match status" value="1"/>
</dbReference>
<dbReference type="InterPro" id="IPR052728">
    <property type="entry name" value="O2_lipid_transport_reg"/>
</dbReference>
<reference evidence="2 3" key="1">
    <citation type="submission" date="2015-09" db="EMBL/GenBank/DDBJ databases">
        <title>Draft genome of the scarab beetle Oryctes borbonicus.</title>
        <authorList>
            <person name="Meyer J.M."/>
            <person name="Markov G.V."/>
            <person name="Baskaran P."/>
            <person name="Herrmann M."/>
            <person name="Sommer R.J."/>
            <person name="Roedelsperger C."/>
        </authorList>
    </citation>
    <scope>NUCLEOTIDE SEQUENCE [LARGE SCALE GENOMIC DNA]</scope>
    <source>
        <strain evidence="2">OB123</strain>
        <tissue evidence="2">Whole animal</tissue>
    </source>
</reference>
<dbReference type="EMBL" id="LJIG01002455">
    <property type="protein sequence ID" value="KRT84485.1"/>
    <property type="molecule type" value="Genomic_DNA"/>
</dbReference>
<protein>
    <recommendedName>
        <fullName evidence="1">Nose resistant-to-fluoxetine protein N-terminal domain-containing protein</fullName>
    </recommendedName>
</protein>
<organism evidence="2 3">
    <name type="scientific">Oryctes borbonicus</name>
    <dbReference type="NCBI Taxonomy" id="1629725"/>
    <lineage>
        <taxon>Eukaryota</taxon>
        <taxon>Metazoa</taxon>
        <taxon>Ecdysozoa</taxon>
        <taxon>Arthropoda</taxon>
        <taxon>Hexapoda</taxon>
        <taxon>Insecta</taxon>
        <taxon>Pterygota</taxon>
        <taxon>Neoptera</taxon>
        <taxon>Endopterygota</taxon>
        <taxon>Coleoptera</taxon>
        <taxon>Polyphaga</taxon>
        <taxon>Scarabaeiformia</taxon>
        <taxon>Scarabaeidae</taxon>
        <taxon>Dynastinae</taxon>
        <taxon>Oryctes</taxon>
    </lineage>
</organism>
<dbReference type="Proteomes" id="UP000051574">
    <property type="component" value="Unassembled WGS sequence"/>
</dbReference>
<keyword evidence="3" id="KW-1185">Reference proteome</keyword>
<evidence type="ECO:0000313" key="3">
    <source>
        <dbReference type="Proteomes" id="UP000051574"/>
    </source>
</evidence>
<comment type="caution">
    <text evidence="2">The sequence shown here is derived from an EMBL/GenBank/DDBJ whole genome shotgun (WGS) entry which is preliminary data.</text>
</comment>
<proteinExistence type="predicted"/>
<dbReference type="SMART" id="SM00703">
    <property type="entry name" value="NRF"/>
    <property type="match status" value="1"/>
</dbReference>
<feature type="non-terminal residue" evidence="2">
    <location>
        <position position="112"/>
    </location>
</feature>
<dbReference type="PANTHER" id="PTHR11161:SF4">
    <property type="entry name" value="DROP DEAD"/>
    <property type="match status" value="1"/>
</dbReference>
<dbReference type="InterPro" id="IPR006621">
    <property type="entry name" value="Nose-resist-to-fluoxetine_N"/>
</dbReference>
<gene>
    <name evidence="2" type="ORF">AMK59_59</name>
</gene>
<feature type="domain" description="Nose resistant-to-fluoxetine protein N-terminal" evidence="1">
    <location>
        <begin position="29"/>
        <end position="112"/>
    </location>
</feature>
<accession>A0A0T6BB11</accession>
<evidence type="ECO:0000313" key="2">
    <source>
        <dbReference type="EMBL" id="KRT84485.1"/>
    </source>
</evidence>
<dbReference type="AlphaFoldDB" id="A0A0T6BB11"/>